<evidence type="ECO:0000313" key="2">
    <source>
        <dbReference type="EMBL" id="OWZ11631.1"/>
    </source>
</evidence>
<evidence type="ECO:0000313" key="3">
    <source>
        <dbReference type="Proteomes" id="UP000198211"/>
    </source>
</evidence>
<name>A0A225W1K6_9STRA</name>
<dbReference type="EMBL" id="NBNE01002072">
    <property type="protein sequence ID" value="OWZ11631.1"/>
    <property type="molecule type" value="Genomic_DNA"/>
</dbReference>
<gene>
    <name evidence="2" type="ORF">PHMEG_00015317</name>
</gene>
<proteinExistence type="predicted"/>
<dbReference type="AlphaFoldDB" id="A0A225W1K6"/>
<accession>A0A225W1K6</accession>
<dbReference type="Proteomes" id="UP000198211">
    <property type="component" value="Unassembled WGS sequence"/>
</dbReference>
<comment type="caution">
    <text evidence="2">The sequence shown here is derived from an EMBL/GenBank/DDBJ whole genome shotgun (WGS) entry which is preliminary data.</text>
</comment>
<keyword evidence="3" id="KW-1185">Reference proteome</keyword>
<evidence type="ECO:0000256" key="1">
    <source>
        <dbReference type="SAM" id="MobiDB-lite"/>
    </source>
</evidence>
<protein>
    <submittedName>
        <fullName evidence="2">Uncharacterized protein</fullName>
    </submittedName>
</protein>
<organism evidence="2 3">
    <name type="scientific">Phytophthora megakarya</name>
    <dbReference type="NCBI Taxonomy" id="4795"/>
    <lineage>
        <taxon>Eukaryota</taxon>
        <taxon>Sar</taxon>
        <taxon>Stramenopiles</taxon>
        <taxon>Oomycota</taxon>
        <taxon>Peronosporomycetes</taxon>
        <taxon>Peronosporales</taxon>
        <taxon>Peronosporaceae</taxon>
        <taxon>Phytophthora</taxon>
    </lineage>
</organism>
<feature type="compositionally biased region" description="Basic and acidic residues" evidence="1">
    <location>
        <begin position="1"/>
        <end position="14"/>
    </location>
</feature>
<sequence>MYDVQTKDHPRGQEPEGSTSHVYKPLLPEAVLNYVISTEFGMSPYSSSRSIFPGSRQNLGLTAFFAKLSLNSSFKHYTEPTQCEKESGPSHVAVLVEVRQSRVFVCKGAGSLYQIQRGERPGLWTGCSTASFDLVPCASYTAVEYESRH</sequence>
<reference evidence="3" key="1">
    <citation type="submission" date="2017-03" db="EMBL/GenBank/DDBJ databases">
        <title>Phytopthora megakarya and P. palmivora, two closely related causual agents of cacao black pod achieved similar genome size and gene model numbers by different mechanisms.</title>
        <authorList>
            <person name="Ali S."/>
            <person name="Shao J."/>
            <person name="Larry D.J."/>
            <person name="Kronmiller B."/>
            <person name="Shen D."/>
            <person name="Strem M.D."/>
            <person name="Melnick R.L."/>
            <person name="Guiltinan M.J."/>
            <person name="Tyler B.M."/>
            <person name="Meinhardt L.W."/>
            <person name="Bailey B.A."/>
        </authorList>
    </citation>
    <scope>NUCLEOTIDE SEQUENCE [LARGE SCALE GENOMIC DNA]</scope>
    <source>
        <strain evidence="3">zdho120</strain>
    </source>
</reference>
<feature type="region of interest" description="Disordered" evidence="1">
    <location>
        <begin position="1"/>
        <end position="21"/>
    </location>
</feature>